<dbReference type="STRING" id="716816.BST96_09970"/>
<dbReference type="GO" id="GO:0006508">
    <property type="term" value="P:proteolysis"/>
    <property type="evidence" value="ECO:0007669"/>
    <property type="project" value="InterPro"/>
</dbReference>
<dbReference type="GO" id="GO:0004190">
    <property type="term" value="F:aspartic-type endopeptidase activity"/>
    <property type="evidence" value="ECO:0007669"/>
    <property type="project" value="InterPro"/>
</dbReference>
<dbReference type="KEGG" id="osg:BST96_09970"/>
<evidence type="ECO:0000313" key="2">
    <source>
        <dbReference type="Proteomes" id="UP000193450"/>
    </source>
</evidence>
<dbReference type="EMBL" id="CP019343">
    <property type="protein sequence ID" value="ARN74419.1"/>
    <property type="molecule type" value="Genomic_DNA"/>
</dbReference>
<dbReference type="AlphaFoldDB" id="A0A1X9NFZ2"/>
<name>A0A1X9NFZ2_9GAMM</name>
<dbReference type="InterPro" id="IPR021109">
    <property type="entry name" value="Peptidase_aspartic_dom_sf"/>
</dbReference>
<protein>
    <recommendedName>
        <fullName evidence="3">Aspartyl protease</fullName>
    </recommendedName>
</protein>
<accession>A0A1X9NFZ2</accession>
<dbReference type="InterPro" id="IPR034122">
    <property type="entry name" value="Retropepsin-like_bacterial"/>
</dbReference>
<evidence type="ECO:0000313" key="1">
    <source>
        <dbReference type="EMBL" id="ARN74419.1"/>
    </source>
</evidence>
<dbReference type="PROSITE" id="PS00141">
    <property type="entry name" value="ASP_PROTEASE"/>
    <property type="match status" value="1"/>
</dbReference>
<gene>
    <name evidence="1" type="ORF">BST96_09970</name>
</gene>
<proteinExistence type="predicted"/>
<evidence type="ECO:0008006" key="3">
    <source>
        <dbReference type="Google" id="ProtNLM"/>
    </source>
</evidence>
<dbReference type="NCBIfam" id="TIGR02281">
    <property type="entry name" value="clan_AA_DTGA"/>
    <property type="match status" value="1"/>
</dbReference>
<organism evidence="1 2">
    <name type="scientific">Oceanicoccus sagamiensis</name>
    <dbReference type="NCBI Taxonomy" id="716816"/>
    <lineage>
        <taxon>Bacteria</taxon>
        <taxon>Pseudomonadati</taxon>
        <taxon>Pseudomonadota</taxon>
        <taxon>Gammaproteobacteria</taxon>
        <taxon>Cellvibrionales</taxon>
        <taxon>Spongiibacteraceae</taxon>
        <taxon>Oceanicoccus</taxon>
    </lineage>
</organism>
<dbReference type="Gene3D" id="2.40.70.10">
    <property type="entry name" value="Acid Proteases"/>
    <property type="match status" value="1"/>
</dbReference>
<sequence length="211" mass="23000">MRLAVILSQLLLFSANTLSLEIQANGLFKNAAVVTIDGKQRMLKAGKPSPEGVLLIEANTKRAIIEINGQRQELTLSRRISGNFTQASQPEVAIPRNRSNQYISNASINGRRAKVLVDTGASIVALSSDQAQRLGIDYKKGQLSAVITASGKAKAYRLTLRSVEVGGIRVNAVDASVVEGSYPRHILLGMTYLNHVNIREQDGILFLQQKY</sequence>
<reference evidence="1 2" key="1">
    <citation type="submission" date="2016-11" db="EMBL/GenBank/DDBJ databases">
        <title>Trade-off between light-utilization and light-protection in marine flavobacteria.</title>
        <authorList>
            <person name="Kumagai Y."/>
        </authorList>
    </citation>
    <scope>NUCLEOTIDE SEQUENCE [LARGE SCALE GENOMIC DNA]</scope>
    <source>
        <strain evidence="1 2">NBRC 107125</strain>
    </source>
</reference>
<dbReference type="InterPro" id="IPR001969">
    <property type="entry name" value="Aspartic_peptidase_AS"/>
</dbReference>
<dbReference type="Proteomes" id="UP000193450">
    <property type="component" value="Chromosome"/>
</dbReference>
<keyword evidence="2" id="KW-1185">Reference proteome</keyword>
<dbReference type="SUPFAM" id="SSF50630">
    <property type="entry name" value="Acid proteases"/>
    <property type="match status" value="1"/>
</dbReference>
<dbReference type="InterPro" id="IPR011969">
    <property type="entry name" value="Clan_AA_Asp_peptidase_C"/>
</dbReference>
<dbReference type="Pfam" id="PF13975">
    <property type="entry name" value="gag-asp_proteas"/>
    <property type="match status" value="1"/>
</dbReference>
<dbReference type="CDD" id="cd05483">
    <property type="entry name" value="retropepsin_like_bacteria"/>
    <property type="match status" value="1"/>
</dbReference>